<sequence>MEISRRNFLSAVSATAVIVGSPSVLRAAAPPPRSASTKPPSTTGRSLIGTSIEPGIFKNLALSLVNYRSSPGYAYPAILDENNYPTSTPAATIGATIFFPTNLAPSTPMVLKWSGLATILMLRGAPGFVVTSGAGFVSGGTNFNLTAVGTNGRIVFTFAGATPSQVAFGFPAGAKYSGLSNLVLCRLSDEAAIDQATTPEEMFDDNYVATYRTLNPRIVRPMGWTNPNFGNVSQARYIAPWRTAINLSAQRWAPGAWAGTTSGTNDYTCASQKDATKSYVDGEMIQLQFGNANTSRTITVNSGARGAVPVLAGSGGGTCQPLNIGQIAANSLATLTYDAVLGAFLWQVDGQTGCIPYELQIAFANRINADYWCNFSASMDDASIASITRLVRDKLNSNLKAYFELGNEVWNWSFPVTPWANAKGVALGFPSDNGRQFFGWHALRFRQVMGLVTSNWAPRQSDQLKRVMAFQAFGGVGATTNYELQGADLSGAVYPKYAAKGFPNYNAAPNRPIDYCDVLSYATYYSGAQCVNFDGNYLRVGAAAIAGLLAAADDYATAVPTKMASALAFLDNDIRTGTLATGTAGSETLLALNSGANRGVGIYPAWEAVAKTFDKPVACYEGGHESWYPSAATCTALGISTTYGGSDGKIAKLLEAYKQSDTFAILVRDQISQFMAQPHSQTPAWLLVPGKNQWGLSSGDSYAPKYKSWDALVNFNKQSTNK</sequence>
<feature type="compositionally biased region" description="Low complexity" evidence="1">
    <location>
        <begin position="26"/>
        <end position="43"/>
    </location>
</feature>
<comment type="caution">
    <text evidence="2">The sequence shown here is derived from an EMBL/GenBank/DDBJ whole genome shotgun (WGS) entry which is preliminary data.</text>
</comment>
<dbReference type="PROSITE" id="PS51318">
    <property type="entry name" value="TAT"/>
    <property type="match status" value="1"/>
</dbReference>
<organism evidence="2 3">
    <name type="scientific">Bradyrhizobium algeriense</name>
    <dbReference type="NCBI Taxonomy" id="634784"/>
    <lineage>
        <taxon>Bacteria</taxon>
        <taxon>Pseudomonadati</taxon>
        <taxon>Pseudomonadota</taxon>
        <taxon>Alphaproteobacteria</taxon>
        <taxon>Hyphomicrobiales</taxon>
        <taxon>Nitrobacteraceae</taxon>
        <taxon>Bradyrhizobium</taxon>
    </lineage>
</organism>
<accession>A0ABU8BFG2</accession>
<evidence type="ECO:0000313" key="2">
    <source>
        <dbReference type="EMBL" id="MEH2557278.1"/>
    </source>
</evidence>
<evidence type="ECO:0000313" key="3">
    <source>
        <dbReference type="Proteomes" id="UP001364224"/>
    </source>
</evidence>
<protein>
    <submittedName>
        <fullName evidence="2">Uncharacterized protein</fullName>
    </submittedName>
</protein>
<name>A0ABU8BFG2_9BRAD</name>
<dbReference type="InterPro" id="IPR006311">
    <property type="entry name" value="TAT_signal"/>
</dbReference>
<reference evidence="2 3" key="1">
    <citation type="submission" date="2024-02" db="EMBL/GenBank/DDBJ databases">
        <title>Adaptive strategies in a cosmopolitan and abundant soil bacterium.</title>
        <authorList>
            <person name="Carini P."/>
        </authorList>
    </citation>
    <scope>NUCLEOTIDE SEQUENCE [LARGE SCALE GENOMIC DNA]</scope>
    <source>
        <strain evidence="2 3">AZCC 1608</strain>
    </source>
</reference>
<keyword evidence="3" id="KW-1185">Reference proteome</keyword>
<proteinExistence type="predicted"/>
<gene>
    <name evidence="2" type="ORF">V1286_004807</name>
</gene>
<evidence type="ECO:0000256" key="1">
    <source>
        <dbReference type="SAM" id="MobiDB-lite"/>
    </source>
</evidence>
<dbReference type="EMBL" id="JAZHRV010000001">
    <property type="protein sequence ID" value="MEH2557278.1"/>
    <property type="molecule type" value="Genomic_DNA"/>
</dbReference>
<dbReference type="Proteomes" id="UP001364224">
    <property type="component" value="Unassembled WGS sequence"/>
</dbReference>
<feature type="region of interest" description="Disordered" evidence="1">
    <location>
        <begin position="26"/>
        <end position="47"/>
    </location>
</feature>